<evidence type="ECO:0000313" key="2">
    <source>
        <dbReference type="Proteomes" id="UP000031866"/>
    </source>
</evidence>
<gene>
    <name evidence="1" type="ORF">LF65_03510</name>
</gene>
<accession>A0A0B5QP70</accession>
<dbReference type="EMBL" id="CP010086">
    <property type="protein sequence ID" value="AJH00067.1"/>
    <property type="molecule type" value="Genomic_DNA"/>
</dbReference>
<proteinExistence type="predicted"/>
<dbReference type="OrthoDB" id="1883562at2"/>
<sequence length="623" mass="73540">MGNIINKFENETKTRVNVIDLENLGKSQLQKVVIKDGIFEETDFLKSDNYISFPTEMLCSSTKSNFINVYLCLKNELSMVEKLKDEIIKSLYEAYLILDKDNCVENDNFSEEGFKKAFYNSLNNQINNVSLIKFYEVKSIQNVFKDINFNELLIELRKINSSDDFDNFEEKDEHIWKSYFGDFKDEFHKHYSKWLKMISKYYECNEEGHEYANEAQDYINKFLNRDFRNLCNVIYGTNTSCDLMVERAYIKLPASKARYLGIIFIDCPKGKNIAKTIENRVGEDYKELFMVISKCSNNLEHLLELKENINATTLKKRIFYVLNEFESYKNHSFENDVLDSNSREDLIDTLKYATAKKLGIKEDKVIVTEQFKDINKRTLDKLDTHNDFVQLLRLIRKESERLGNPIKIKSSNKDGLISISLNQERMIVQALMGMLYERYNGYLVDQWKRIIGDENEKIDRKCKNYTYSEIHTIIRNRKDNYKEYKVTKCLTTKKDNKPIDFSMRSGDYTDSKRILKMMVDYGYQTVGFHPNENKILVSVNGEISKEDKEKLIKSIKGRLEENAINYFESAFLANISRKKFNTNNLYKALEIETNITMDDFYSAFKEMFKKISDNIVRYEVRLQ</sequence>
<evidence type="ECO:0000313" key="1">
    <source>
        <dbReference type="EMBL" id="AJH00067.1"/>
    </source>
</evidence>
<dbReference type="KEGG" id="cbei:LF65_03510"/>
<dbReference type="RefSeq" id="WP_041897602.1">
    <property type="nucleotide sequence ID" value="NZ_CP010086.2"/>
</dbReference>
<reference evidence="2" key="1">
    <citation type="submission" date="2014-12" db="EMBL/GenBank/DDBJ databases">
        <title>Genome sequence of Clostridium beijerinckii strain 59B.</title>
        <authorList>
            <person name="Little G.T."/>
            <person name="Minton N.P."/>
        </authorList>
    </citation>
    <scope>NUCLEOTIDE SEQUENCE [LARGE SCALE GENOMIC DNA]</scope>
    <source>
        <strain evidence="2">59B</strain>
    </source>
</reference>
<protein>
    <submittedName>
        <fullName evidence="1">Uncharacterized protein</fullName>
    </submittedName>
</protein>
<dbReference type="Proteomes" id="UP000031866">
    <property type="component" value="Chromosome"/>
</dbReference>
<dbReference type="AlphaFoldDB" id="A0A0B5QP70"/>
<dbReference type="STRING" id="1520.LF65_03510"/>
<organism evidence="1 2">
    <name type="scientific">Clostridium beijerinckii</name>
    <name type="common">Clostridium MP</name>
    <dbReference type="NCBI Taxonomy" id="1520"/>
    <lineage>
        <taxon>Bacteria</taxon>
        <taxon>Bacillati</taxon>
        <taxon>Bacillota</taxon>
        <taxon>Clostridia</taxon>
        <taxon>Eubacteriales</taxon>
        <taxon>Clostridiaceae</taxon>
        <taxon>Clostridium</taxon>
    </lineage>
</organism>
<name>A0A0B5QP70_CLOBE</name>